<dbReference type="Proteomes" id="UP001055072">
    <property type="component" value="Unassembled WGS sequence"/>
</dbReference>
<sequence>MSSTSHSSALARASATTTAETPHQHSCPLPRNPHLIQPSPLRPHVLAADRLAQWYTPFALRFRTSRTAATSLQTYLHCRHTTVASLEPLTRKNYGAGLLRFTQFCDSQHVSEEDRMPASDALLAEFIASWSGKVSKSTVDTWLAGVAFWHTLNGAPYLSNRQVRTVTRAATKTQPSLVQKRSPVTVGHLDCLRAHLDLTDSFDIAVFAVATIAFWCCRRLGELIIPAPHHFNPERHIARNQLPQLHTSASGTTYYTLHLPWSKTTLTNGLVVPVTHLQEPSSPVTALTHHLDSTTSLPPAAPLFSYESVSPDGWSPMTRDWFLDRCNLVWTAHGYPTLTGHCFRIGGATELLLRGTPPDVVALQGTWKSRAFLDYWRKIDEILPNFISHSCSPSNLASVRTTMHTFQSTLPHVT</sequence>
<name>A0ACB8TNK7_9APHY</name>
<dbReference type="EMBL" id="MU274961">
    <property type="protein sequence ID" value="KAI0083539.1"/>
    <property type="molecule type" value="Genomic_DNA"/>
</dbReference>
<accession>A0ACB8TNK7</accession>
<protein>
    <submittedName>
        <fullName evidence="1">DNA breaking-rejoining enzyme</fullName>
    </submittedName>
</protein>
<keyword evidence="2" id="KW-1185">Reference proteome</keyword>
<gene>
    <name evidence="1" type="ORF">BDY19DRAFT_900192</name>
</gene>
<evidence type="ECO:0000313" key="2">
    <source>
        <dbReference type="Proteomes" id="UP001055072"/>
    </source>
</evidence>
<organism evidence="1 2">
    <name type="scientific">Irpex rosettiformis</name>
    <dbReference type="NCBI Taxonomy" id="378272"/>
    <lineage>
        <taxon>Eukaryota</taxon>
        <taxon>Fungi</taxon>
        <taxon>Dikarya</taxon>
        <taxon>Basidiomycota</taxon>
        <taxon>Agaricomycotina</taxon>
        <taxon>Agaricomycetes</taxon>
        <taxon>Polyporales</taxon>
        <taxon>Irpicaceae</taxon>
        <taxon>Irpex</taxon>
    </lineage>
</organism>
<proteinExistence type="predicted"/>
<comment type="caution">
    <text evidence="1">The sequence shown here is derived from an EMBL/GenBank/DDBJ whole genome shotgun (WGS) entry which is preliminary data.</text>
</comment>
<evidence type="ECO:0000313" key="1">
    <source>
        <dbReference type="EMBL" id="KAI0083539.1"/>
    </source>
</evidence>
<reference evidence="1" key="1">
    <citation type="journal article" date="2021" name="Environ. Microbiol.">
        <title>Gene family expansions and transcriptome signatures uncover fungal adaptations to wood decay.</title>
        <authorList>
            <person name="Hage H."/>
            <person name="Miyauchi S."/>
            <person name="Viragh M."/>
            <person name="Drula E."/>
            <person name="Min B."/>
            <person name="Chaduli D."/>
            <person name="Navarro D."/>
            <person name="Favel A."/>
            <person name="Norest M."/>
            <person name="Lesage-Meessen L."/>
            <person name="Balint B."/>
            <person name="Merenyi Z."/>
            <person name="de Eugenio L."/>
            <person name="Morin E."/>
            <person name="Martinez A.T."/>
            <person name="Baldrian P."/>
            <person name="Stursova M."/>
            <person name="Martinez M.J."/>
            <person name="Novotny C."/>
            <person name="Magnuson J.K."/>
            <person name="Spatafora J.W."/>
            <person name="Maurice S."/>
            <person name="Pangilinan J."/>
            <person name="Andreopoulos W."/>
            <person name="LaButti K."/>
            <person name="Hundley H."/>
            <person name="Na H."/>
            <person name="Kuo A."/>
            <person name="Barry K."/>
            <person name="Lipzen A."/>
            <person name="Henrissat B."/>
            <person name="Riley R."/>
            <person name="Ahrendt S."/>
            <person name="Nagy L.G."/>
            <person name="Grigoriev I.V."/>
            <person name="Martin F."/>
            <person name="Rosso M.N."/>
        </authorList>
    </citation>
    <scope>NUCLEOTIDE SEQUENCE</scope>
    <source>
        <strain evidence="1">CBS 384.51</strain>
    </source>
</reference>